<evidence type="ECO:0000256" key="1">
    <source>
        <dbReference type="SAM" id="Coils"/>
    </source>
</evidence>
<dbReference type="AlphaFoldDB" id="A0A6A6JMI2"/>
<feature type="non-terminal residue" evidence="3">
    <location>
        <position position="1"/>
    </location>
</feature>
<feature type="region of interest" description="Disordered" evidence="2">
    <location>
        <begin position="103"/>
        <end position="122"/>
    </location>
</feature>
<evidence type="ECO:0000313" key="3">
    <source>
        <dbReference type="EMBL" id="KAF2276139.1"/>
    </source>
</evidence>
<protein>
    <submittedName>
        <fullName evidence="3">Uncharacterized protein</fullName>
    </submittedName>
</protein>
<feature type="compositionally biased region" description="Polar residues" evidence="2">
    <location>
        <begin position="112"/>
        <end position="122"/>
    </location>
</feature>
<feature type="coiled-coil region" evidence="1">
    <location>
        <begin position="75"/>
        <end position="102"/>
    </location>
</feature>
<keyword evidence="4" id="KW-1185">Reference proteome</keyword>
<accession>A0A6A6JMI2</accession>
<name>A0A6A6JMI2_WESOR</name>
<evidence type="ECO:0000313" key="4">
    <source>
        <dbReference type="Proteomes" id="UP000800097"/>
    </source>
</evidence>
<dbReference type="GeneID" id="54548819"/>
<proteinExistence type="predicted"/>
<dbReference type="RefSeq" id="XP_033653678.1">
    <property type="nucleotide sequence ID" value="XM_033795644.1"/>
</dbReference>
<sequence>QSYHKLEIKYQILQHQYNKLEEAFINEKKCHQRGKPFLLEKPEDWHGGAVFYSPTKKKQALKEERVHERLPAWELKVQAREAKAFERAEKQLQKQLEKQLKIDIQLSKRGNRQSLNPRTPQK</sequence>
<reference evidence="3" key="1">
    <citation type="journal article" date="2020" name="Stud. Mycol.">
        <title>101 Dothideomycetes genomes: a test case for predicting lifestyles and emergence of pathogens.</title>
        <authorList>
            <person name="Haridas S."/>
            <person name="Albert R."/>
            <person name="Binder M."/>
            <person name="Bloem J."/>
            <person name="Labutti K."/>
            <person name="Salamov A."/>
            <person name="Andreopoulos B."/>
            <person name="Baker S."/>
            <person name="Barry K."/>
            <person name="Bills G."/>
            <person name="Bluhm B."/>
            <person name="Cannon C."/>
            <person name="Castanera R."/>
            <person name="Culley D."/>
            <person name="Daum C."/>
            <person name="Ezra D."/>
            <person name="Gonzalez J."/>
            <person name="Henrissat B."/>
            <person name="Kuo A."/>
            <person name="Liang C."/>
            <person name="Lipzen A."/>
            <person name="Lutzoni F."/>
            <person name="Magnuson J."/>
            <person name="Mondo S."/>
            <person name="Nolan M."/>
            <person name="Ohm R."/>
            <person name="Pangilinan J."/>
            <person name="Park H.-J."/>
            <person name="Ramirez L."/>
            <person name="Alfaro M."/>
            <person name="Sun H."/>
            <person name="Tritt A."/>
            <person name="Yoshinaga Y."/>
            <person name="Zwiers L.-H."/>
            <person name="Turgeon B."/>
            <person name="Goodwin S."/>
            <person name="Spatafora J."/>
            <person name="Crous P."/>
            <person name="Grigoriev I."/>
        </authorList>
    </citation>
    <scope>NUCLEOTIDE SEQUENCE</scope>
    <source>
        <strain evidence="3">CBS 379.55</strain>
    </source>
</reference>
<evidence type="ECO:0000256" key="2">
    <source>
        <dbReference type="SAM" id="MobiDB-lite"/>
    </source>
</evidence>
<dbReference type="OrthoDB" id="3945463at2759"/>
<dbReference type="Proteomes" id="UP000800097">
    <property type="component" value="Unassembled WGS sequence"/>
</dbReference>
<keyword evidence="1" id="KW-0175">Coiled coil</keyword>
<dbReference type="EMBL" id="ML986494">
    <property type="protein sequence ID" value="KAF2276139.1"/>
    <property type="molecule type" value="Genomic_DNA"/>
</dbReference>
<organism evidence="3 4">
    <name type="scientific">Westerdykella ornata</name>
    <dbReference type="NCBI Taxonomy" id="318751"/>
    <lineage>
        <taxon>Eukaryota</taxon>
        <taxon>Fungi</taxon>
        <taxon>Dikarya</taxon>
        <taxon>Ascomycota</taxon>
        <taxon>Pezizomycotina</taxon>
        <taxon>Dothideomycetes</taxon>
        <taxon>Pleosporomycetidae</taxon>
        <taxon>Pleosporales</taxon>
        <taxon>Sporormiaceae</taxon>
        <taxon>Westerdykella</taxon>
    </lineage>
</organism>
<gene>
    <name evidence="3" type="ORF">EI97DRAFT_378047</name>
</gene>